<feature type="compositionally biased region" description="Polar residues" evidence="1">
    <location>
        <begin position="96"/>
        <end position="118"/>
    </location>
</feature>
<evidence type="ECO:0000313" key="3">
    <source>
        <dbReference type="Proteomes" id="UP000001294"/>
    </source>
</evidence>
<keyword evidence="3" id="KW-1185">Reference proteome</keyword>
<dbReference type="PhylomeDB" id="B6QP42"/>
<name>B6QP42_TALMQ</name>
<protein>
    <recommendedName>
        <fullName evidence="4">Gag protein</fullName>
    </recommendedName>
</protein>
<accession>B6QP42</accession>
<sequence length="473" mass="54693">MASSITNDVRLDSPDDWDEWETALLNQAETYHILLVLQGIEDPIPKPEVRRIKDFMLKDIPLPSQPPVAPPTGPTPSASTARIGAAAGTRGHTASQPSQDSETVQSTESQEDVPSTMDTMDKERRKQIEKDALYAFSVHNNEYRVLYQLWETQCRDVDKVFNWMKKTVHPSYLKMCVSNTPDWRKAYRNLKSHLSQPQSDVYRKISSDYAAVFILLKQARTTKDLEAWIVKWDDVLTRAERKKMSIATNTIEWADKFFDAIDFLDHSWITTFKVHFHEKIDDGTLERRDLTNMFRRLIQQPHIRLRGRPSRGSFATQAGGNDNRSDHEAPRQPRRQNRSLDRSRGRSQSHSRERPSKKARLIKPEDMRTTTAPICPACGGRHFLLACFYILQHLGLPVPDNFEPWIYRQERAKEWTEKNTNMIDELVKHHEQLTLSANKEHPRSRSRSQGRAKEILGITQDKTTFQGEPIPSE</sequence>
<feature type="region of interest" description="Disordered" evidence="1">
    <location>
        <begin position="434"/>
        <end position="473"/>
    </location>
</feature>
<reference evidence="3" key="1">
    <citation type="journal article" date="2015" name="Genome Announc.">
        <title>Genome sequence of the AIDS-associated pathogen Penicillium marneffei (ATCC18224) and its near taxonomic relative Talaromyces stipitatus (ATCC10500).</title>
        <authorList>
            <person name="Nierman W.C."/>
            <person name="Fedorova-Abrams N.D."/>
            <person name="Andrianopoulos A."/>
        </authorList>
    </citation>
    <scope>NUCLEOTIDE SEQUENCE [LARGE SCALE GENOMIC DNA]</scope>
    <source>
        <strain evidence="3">ATCC 18224 / CBS 334.59 / QM 7333</strain>
    </source>
</reference>
<evidence type="ECO:0000313" key="2">
    <source>
        <dbReference type="EMBL" id="EEA20993.1"/>
    </source>
</evidence>
<dbReference type="AlphaFoldDB" id="B6QP42"/>
<feature type="compositionally biased region" description="Polar residues" evidence="1">
    <location>
        <begin position="313"/>
        <end position="322"/>
    </location>
</feature>
<feature type="region of interest" description="Disordered" evidence="1">
    <location>
        <begin position="307"/>
        <end position="365"/>
    </location>
</feature>
<dbReference type="VEuPathDB" id="FungiDB:PMAA_047990"/>
<dbReference type="Proteomes" id="UP000001294">
    <property type="component" value="Unassembled WGS sequence"/>
</dbReference>
<feature type="compositionally biased region" description="Basic and acidic residues" evidence="1">
    <location>
        <begin position="338"/>
        <end position="365"/>
    </location>
</feature>
<evidence type="ECO:0008006" key="4">
    <source>
        <dbReference type="Google" id="ProtNLM"/>
    </source>
</evidence>
<feature type="compositionally biased region" description="Pro residues" evidence="1">
    <location>
        <begin position="63"/>
        <end position="74"/>
    </location>
</feature>
<proteinExistence type="predicted"/>
<dbReference type="EMBL" id="DS995904">
    <property type="protein sequence ID" value="EEA20993.1"/>
    <property type="molecule type" value="Genomic_DNA"/>
</dbReference>
<evidence type="ECO:0000256" key="1">
    <source>
        <dbReference type="SAM" id="MobiDB-lite"/>
    </source>
</evidence>
<gene>
    <name evidence="2" type="ORF">PMAA_047990</name>
</gene>
<organism evidence="2 3">
    <name type="scientific">Talaromyces marneffei (strain ATCC 18224 / CBS 334.59 / QM 7333)</name>
    <name type="common">Penicillium marneffei</name>
    <dbReference type="NCBI Taxonomy" id="441960"/>
    <lineage>
        <taxon>Eukaryota</taxon>
        <taxon>Fungi</taxon>
        <taxon>Dikarya</taxon>
        <taxon>Ascomycota</taxon>
        <taxon>Pezizomycotina</taxon>
        <taxon>Eurotiomycetes</taxon>
        <taxon>Eurotiomycetidae</taxon>
        <taxon>Eurotiales</taxon>
        <taxon>Trichocomaceae</taxon>
        <taxon>Talaromyces</taxon>
        <taxon>Talaromyces sect. Talaromyces</taxon>
    </lineage>
</organism>
<dbReference type="HOGENOM" id="CLU_017238_1_0_1"/>
<feature type="region of interest" description="Disordered" evidence="1">
    <location>
        <begin position="61"/>
        <end position="122"/>
    </location>
</feature>
<feature type="compositionally biased region" description="Low complexity" evidence="1">
    <location>
        <begin position="75"/>
        <end position="95"/>
    </location>
</feature>
<feature type="compositionally biased region" description="Basic and acidic residues" evidence="1">
    <location>
        <begin position="434"/>
        <end position="443"/>
    </location>
</feature>